<protein>
    <recommendedName>
        <fullName evidence="4">Chondroitin AC/alginate lyase</fullName>
    </recommendedName>
</protein>
<comment type="caution">
    <text evidence="2">The sequence shown here is derived from an EMBL/GenBank/DDBJ whole genome shotgun (WGS) entry which is preliminary data.</text>
</comment>
<feature type="chain" id="PRO_5035424131" description="Chondroitin AC/alginate lyase" evidence="1">
    <location>
        <begin position="18"/>
        <end position="555"/>
    </location>
</feature>
<reference evidence="2" key="1">
    <citation type="journal article" date="2021" name="Nat. Commun.">
        <title>Genetic determinants of endophytism in the Arabidopsis root mycobiome.</title>
        <authorList>
            <person name="Mesny F."/>
            <person name="Miyauchi S."/>
            <person name="Thiergart T."/>
            <person name="Pickel B."/>
            <person name="Atanasova L."/>
            <person name="Karlsson M."/>
            <person name="Huettel B."/>
            <person name="Barry K.W."/>
            <person name="Haridas S."/>
            <person name="Chen C."/>
            <person name="Bauer D."/>
            <person name="Andreopoulos W."/>
            <person name="Pangilinan J."/>
            <person name="LaButti K."/>
            <person name="Riley R."/>
            <person name="Lipzen A."/>
            <person name="Clum A."/>
            <person name="Drula E."/>
            <person name="Henrissat B."/>
            <person name="Kohler A."/>
            <person name="Grigoriev I.V."/>
            <person name="Martin F.M."/>
            <person name="Hacquard S."/>
        </authorList>
    </citation>
    <scope>NUCLEOTIDE SEQUENCE</scope>
    <source>
        <strain evidence="2">MPI-CAGE-AT-0016</strain>
    </source>
</reference>
<name>A0A8K0TKA5_9PEZI</name>
<dbReference type="AlphaFoldDB" id="A0A8K0TKA5"/>
<keyword evidence="3" id="KW-1185">Reference proteome</keyword>
<accession>A0A8K0TKA5</accession>
<dbReference type="SUPFAM" id="SSF48230">
    <property type="entry name" value="Chondroitin AC/alginate lyase"/>
    <property type="match status" value="1"/>
</dbReference>
<dbReference type="OrthoDB" id="5280547at2759"/>
<organism evidence="2 3">
    <name type="scientific">Plectosphaerella cucumerina</name>
    <dbReference type="NCBI Taxonomy" id="40658"/>
    <lineage>
        <taxon>Eukaryota</taxon>
        <taxon>Fungi</taxon>
        <taxon>Dikarya</taxon>
        <taxon>Ascomycota</taxon>
        <taxon>Pezizomycotina</taxon>
        <taxon>Sordariomycetes</taxon>
        <taxon>Hypocreomycetidae</taxon>
        <taxon>Glomerellales</taxon>
        <taxon>Plectosphaerellaceae</taxon>
        <taxon>Plectosphaerella</taxon>
    </lineage>
</organism>
<evidence type="ECO:0000313" key="3">
    <source>
        <dbReference type="Proteomes" id="UP000813385"/>
    </source>
</evidence>
<sequence length="555" mass="62061">MRLHFLTLAASLPLVLAGVNYKLVAKPECNETISGGFRHPGIFHTCEDLVRMQTKVWAGEEPWTTAFGRAFNQSLVGLDVPNVGAYHIRGPLPALPFGEDAWSSNFTVDAQYAYLNTVAYFVTGHPFHRQRALHAVRRWLTTLDLLEEYIRGGAGLRYLTAACEILRSTKSSVWTDADTKLYHDFAARVRANWDSTNGMARPDLFFNQGAYANGGAMAMAVFIEDADLFRQMVFQATVGANPLPHIDYSIRRMISNDSKAYGQITEMGRDQVHPAGTLKIFADMAYTADIQGDLEGRIEYVDMFSFDDYRLLAGFEYFARYNLGHDVPWQERWINEPAGKIYDRVANTSDRGMPFRTMQHPTDSGALWSPTAAYYRFRELVPDRLRYLTTYIETQTLGLDTLIYAKEGNFEDLNFSRDAGYGAAYLDVISGEASRRLSEDGETVEGRARNGTAPDIAVIESNATLAYPLFWNVLQKPVIRLEALSANGVDLVVRNMSAVVAEYRVPAGEKFETVFVNTTLGASSGRQFLYLDVSGQVDIARFGLVGADEVEVPFE</sequence>
<evidence type="ECO:0008006" key="4">
    <source>
        <dbReference type="Google" id="ProtNLM"/>
    </source>
</evidence>
<dbReference type="Proteomes" id="UP000813385">
    <property type="component" value="Unassembled WGS sequence"/>
</dbReference>
<dbReference type="EMBL" id="JAGPXD010000002">
    <property type="protein sequence ID" value="KAH7368779.1"/>
    <property type="molecule type" value="Genomic_DNA"/>
</dbReference>
<gene>
    <name evidence="2" type="ORF">B0T11DRAFT_67329</name>
</gene>
<evidence type="ECO:0000256" key="1">
    <source>
        <dbReference type="SAM" id="SignalP"/>
    </source>
</evidence>
<keyword evidence="1" id="KW-0732">Signal</keyword>
<feature type="signal peptide" evidence="1">
    <location>
        <begin position="1"/>
        <end position="17"/>
    </location>
</feature>
<proteinExistence type="predicted"/>
<evidence type="ECO:0000313" key="2">
    <source>
        <dbReference type="EMBL" id="KAH7368779.1"/>
    </source>
</evidence>
<dbReference type="InterPro" id="IPR008929">
    <property type="entry name" value="Chondroitin_lyas"/>
</dbReference>